<dbReference type="GO" id="GO:0007155">
    <property type="term" value="P:cell adhesion"/>
    <property type="evidence" value="ECO:0007669"/>
    <property type="project" value="InterPro"/>
</dbReference>
<dbReference type="AlphaFoldDB" id="A0A4S3M3D9"/>
<comment type="caution">
    <text evidence="4">The sequence shown here is derived from an EMBL/GenBank/DDBJ whole genome shotgun (WGS) entry which is preliminary data.</text>
</comment>
<dbReference type="PROSITE" id="PS51257">
    <property type="entry name" value="PROKAR_LIPOPROTEIN"/>
    <property type="match status" value="1"/>
</dbReference>
<dbReference type="EMBL" id="SSMC01000001">
    <property type="protein sequence ID" value="THD69410.1"/>
    <property type="molecule type" value="Genomic_DNA"/>
</dbReference>
<evidence type="ECO:0000313" key="5">
    <source>
        <dbReference type="Proteomes" id="UP000305939"/>
    </source>
</evidence>
<feature type="compositionally biased region" description="Gly residues" evidence="2">
    <location>
        <begin position="57"/>
        <end position="84"/>
    </location>
</feature>
<dbReference type="OrthoDB" id="9768039at2"/>
<feature type="region of interest" description="Disordered" evidence="2">
    <location>
        <begin position="29"/>
        <end position="274"/>
    </location>
</feature>
<dbReference type="InterPro" id="IPR028974">
    <property type="entry name" value="TSP_type-3_rpt"/>
</dbReference>
<proteinExistence type="predicted"/>
<keyword evidence="1 3" id="KW-0732">Signal</keyword>
<dbReference type="Proteomes" id="UP000305939">
    <property type="component" value="Unassembled WGS sequence"/>
</dbReference>
<organism evidence="4 5">
    <name type="scientific">Robertkochia marina</name>
    <dbReference type="NCBI Taxonomy" id="1227945"/>
    <lineage>
        <taxon>Bacteria</taxon>
        <taxon>Pseudomonadati</taxon>
        <taxon>Bacteroidota</taxon>
        <taxon>Flavobacteriia</taxon>
        <taxon>Flavobacteriales</taxon>
        <taxon>Flavobacteriaceae</taxon>
        <taxon>Robertkochia</taxon>
    </lineage>
</organism>
<gene>
    <name evidence="4" type="ORF">E7Z59_03530</name>
</gene>
<dbReference type="RefSeq" id="WP_136334900.1">
    <property type="nucleotide sequence ID" value="NZ_QXMP01000001.1"/>
</dbReference>
<feature type="signal peptide" evidence="3">
    <location>
        <begin position="1"/>
        <end position="25"/>
    </location>
</feature>
<dbReference type="InterPro" id="IPR003367">
    <property type="entry name" value="Thrombospondin_3-like_rpt"/>
</dbReference>
<feature type="chain" id="PRO_5020724513" evidence="3">
    <location>
        <begin position="26"/>
        <end position="492"/>
    </location>
</feature>
<evidence type="ECO:0000256" key="1">
    <source>
        <dbReference type="ARBA" id="ARBA00022729"/>
    </source>
</evidence>
<keyword evidence="5" id="KW-1185">Reference proteome</keyword>
<protein>
    <submittedName>
        <fullName evidence="4">Uncharacterized protein</fullName>
    </submittedName>
</protein>
<sequence>MKLKLFPAFKTIVFALFTVMSITLSCGKDDVIPDNENPEQTETPIPPDDDKGSGDDASGGGDSGGSDGGNGGDGSSGSGGGDGSAGNDDDKDGIANDLDQCPESPEGASVNEQGCAESQLDDDNDGISNDLDQCPETPEGSSVNGQGCAESQLDDDNDGISNDLDQCPETPEGANVNEQGCAESQLDDDNDGVSNDLDQCPETPEGIDVNAQGCAASQLDDDNDGISDDVDQCPETPEGANVNAEGCAASQLDDDNDGISNDSDQCPNTPEGASVNSQGCLLNPDCNDPSSYIFQESDGLVLVEFEAAVFPEGWVLKNDLPGISGSGYMVWENRQYFNQPGNGSTSYRINISAPGTYRFIWKSAVTIGDKGSEHNDTWLRFADAADFYGEKDGLRVYPLGTGKEPNPEGASGDGWLKVYRGGGDLGFKWQAKTSDNDPHDVFVVFDAPGVYTMEVSARSTGHGIDKFALFNNSVSISKVRNEVFDFSEINCN</sequence>
<accession>A0A4S3M3D9</accession>
<evidence type="ECO:0000313" key="4">
    <source>
        <dbReference type="EMBL" id="THD69410.1"/>
    </source>
</evidence>
<dbReference type="GO" id="GO:0005509">
    <property type="term" value="F:calcium ion binding"/>
    <property type="evidence" value="ECO:0007669"/>
    <property type="project" value="InterPro"/>
</dbReference>
<dbReference type="Pfam" id="PF02412">
    <property type="entry name" value="TSP_3"/>
    <property type="match status" value="6"/>
</dbReference>
<dbReference type="SUPFAM" id="SSF103647">
    <property type="entry name" value="TSP type-3 repeat"/>
    <property type="match status" value="2"/>
</dbReference>
<reference evidence="4 5" key="1">
    <citation type="submission" date="2019-04" db="EMBL/GenBank/DDBJ databases">
        <title>Draft genome sequence of Robertkochia marina CC-AMO-30D.</title>
        <authorList>
            <person name="Hameed A."/>
            <person name="Lin S.-Y."/>
            <person name="Shahina M."/>
            <person name="Lai W.-A."/>
            <person name="Young C.-C."/>
        </authorList>
    </citation>
    <scope>NUCLEOTIDE SEQUENCE [LARGE SCALE GENOMIC DNA]</scope>
    <source>
        <strain evidence="4 5">CC-AMO-30D</strain>
    </source>
</reference>
<evidence type="ECO:0000256" key="2">
    <source>
        <dbReference type="SAM" id="MobiDB-lite"/>
    </source>
</evidence>
<feature type="compositionally biased region" description="Acidic residues" evidence="2">
    <location>
        <begin position="219"/>
        <end position="232"/>
    </location>
</feature>
<name>A0A4S3M3D9_9FLAO</name>
<dbReference type="Gene3D" id="4.10.1080.10">
    <property type="entry name" value="TSP type-3 repeat"/>
    <property type="match status" value="2"/>
</dbReference>
<evidence type="ECO:0000256" key="3">
    <source>
        <dbReference type="SAM" id="SignalP"/>
    </source>
</evidence>